<gene>
    <name evidence="4" type="ORF">RMSM_05594</name>
</gene>
<dbReference type="Pfam" id="PF03807">
    <property type="entry name" value="F420_oxidored"/>
    <property type="match status" value="1"/>
</dbReference>
<evidence type="ECO:0000256" key="1">
    <source>
        <dbReference type="ARBA" id="ARBA00005525"/>
    </source>
</evidence>
<dbReference type="AlphaFoldDB" id="M5RDM4"/>
<dbReference type="InterPro" id="IPR036291">
    <property type="entry name" value="NAD(P)-bd_dom_sf"/>
</dbReference>
<dbReference type="Gene3D" id="3.40.50.720">
    <property type="entry name" value="NAD(P)-binding Rossmann-like Domain"/>
    <property type="match status" value="1"/>
</dbReference>
<dbReference type="GO" id="GO:0055129">
    <property type="term" value="P:L-proline biosynthetic process"/>
    <property type="evidence" value="ECO:0007669"/>
    <property type="project" value="TreeGrafter"/>
</dbReference>
<keyword evidence="2" id="KW-0560">Oxidoreductase</keyword>
<evidence type="ECO:0000256" key="2">
    <source>
        <dbReference type="ARBA" id="ARBA00023002"/>
    </source>
</evidence>
<feature type="non-terminal residue" evidence="4">
    <location>
        <position position="88"/>
    </location>
</feature>
<dbReference type="Proteomes" id="UP000011991">
    <property type="component" value="Unassembled WGS sequence"/>
</dbReference>
<dbReference type="GO" id="GO:0004735">
    <property type="term" value="F:pyrroline-5-carboxylate reductase activity"/>
    <property type="evidence" value="ECO:0007669"/>
    <property type="project" value="TreeGrafter"/>
</dbReference>
<sequence>MQKQRLAVVGGGQMGRALVCGMLDNQVIHDADVVIVDHNVASRQWWGENRPDVSVCPDLNEAVKDADTVLLAVKPKVIGKVAQQSESL</sequence>
<feature type="domain" description="Pyrroline-5-carboxylate reductase catalytic N-terminal" evidence="3">
    <location>
        <begin position="5"/>
        <end position="85"/>
    </location>
</feature>
<evidence type="ECO:0000259" key="3">
    <source>
        <dbReference type="Pfam" id="PF03807"/>
    </source>
</evidence>
<keyword evidence="5" id="KW-1185">Reference proteome</keyword>
<dbReference type="PANTHER" id="PTHR11645:SF0">
    <property type="entry name" value="PYRROLINE-5-CARBOXYLATE REDUCTASE 3"/>
    <property type="match status" value="1"/>
</dbReference>
<evidence type="ECO:0000313" key="4">
    <source>
        <dbReference type="EMBL" id="EMI17485.1"/>
    </source>
</evidence>
<dbReference type="SUPFAM" id="SSF51735">
    <property type="entry name" value="NAD(P)-binding Rossmann-fold domains"/>
    <property type="match status" value="1"/>
</dbReference>
<comment type="caution">
    <text evidence="4">The sequence shown here is derived from an EMBL/GenBank/DDBJ whole genome shotgun (WGS) entry which is preliminary data.</text>
</comment>
<organism evidence="4 5">
    <name type="scientific">Rhodopirellula maiorica SM1</name>
    <dbReference type="NCBI Taxonomy" id="1265738"/>
    <lineage>
        <taxon>Bacteria</taxon>
        <taxon>Pseudomonadati</taxon>
        <taxon>Planctomycetota</taxon>
        <taxon>Planctomycetia</taxon>
        <taxon>Pirellulales</taxon>
        <taxon>Pirellulaceae</taxon>
        <taxon>Novipirellula</taxon>
    </lineage>
</organism>
<reference evidence="4 5" key="1">
    <citation type="journal article" date="2013" name="Mar. Genomics">
        <title>Expression of sulfatases in Rhodopirellula baltica and the diversity of sulfatases in the genus Rhodopirellula.</title>
        <authorList>
            <person name="Wegner C.E."/>
            <person name="Richter-Heitmann T."/>
            <person name="Klindworth A."/>
            <person name="Klockow C."/>
            <person name="Richter M."/>
            <person name="Achstetter T."/>
            <person name="Glockner F.O."/>
            <person name="Harder J."/>
        </authorList>
    </citation>
    <scope>NUCLEOTIDE SEQUENCE [LARGE SCALE GENOMIC DNA]</scope>
    <source>
        <strain evidence="4 5">SM1</strain>
    </source>
</reference>
<evidence type="ECO:0000313" key="5">
    <source>
        <dbReference type="Proteomes" id="UP000011991"/>
    </source>
</evidence>
<accession>M5RDM4</accession>
<dbReference type="PANTHER" id="PTHR11645">
    <property type="entry name" value="PYRROLINE-5-CARBOXYLATE REDUCTASE"/>
    <property type="match status" value="1"/>
</dbReference>
<dbReference type="InterPro" id="IPR028939">
    <property type="entry name" value="P5C_Rdtase_cat_N"/>
</dbReference>
<dbReference type="EMBL" id="ANOG01000793">
    <property type="protein sequence ID" value="EMI17485.1"/>
    <property type="molecule type" value="Genomic_DNA"/>
</dbReference>
<protein>
    <submittedName>
        <fullName evidence="4">Pyrroline-5-carboxylate reductase</fullName>
    </submittedName>
</protein>
<dbReference type="RefSeq" id="WP_008703620.1">
    <property type="nucleotide sequence ID" value="NZ_ANOG01000793.1"/>
</dbReference>
<name>M5RDM4_9BACT</name>
<proteinExistence type="inferred from homology"/>
<comment type="similarity">
    <text evidence="1">Belongs to the pyrroline-5-carboxylate reductase family.</text>
</comment>
<dbReference type="OrthoDB" id="9805754at2"/>